<reference evidence="6" key="1">
    <citation type="submission" date="2019-01" db="EMBL/GenBank/DDBJ databases">
        <title>Cytophagaceae bacterium strain CAR-16.</title>
        <authorList>
            <person name="Chen W.-M."/>
        </authorList>
    </citation>
    <scope>NUCLEOTIDE SEQUENCE [LARGE SCALE GENOMIC DNA]</scope>
    <source>
        <strain evidence="6">CHR27</strain>
    </source>
</reference>
<comment type="caution">
    <text evidence="5">The sequence shown here is derived from an EMBL/GenBank/DDBJ whole genome shotgun (WGS) entry which is preliminary data.</text>
</comment>
<feature type="chain" id="PRO_5020341170" evidence="4">
    <location>
        <begin position="26"/>
        <end position="124"/>
    </location>
</feature>
<dbReference type="SUPFAM" id="SSF48452">
    <property type="entry name" value="TPR-like"/>
    <property type="match status" value="1"/>
</dbReference>
<dbReference type="Gene3D" id="1.25.40.10">
    <property type="entry name" value="Tetratricopeptide repeat domain"/>
    <property type="match status" value="1"/>
</dbReference>
<feature type="repeat" description="TPR" evidence="3">
    <location>
        <begin position="61"/>
        <end position="94"/>
    </location>
</feature>
<evidence type="ECO:0000256" key="4">
    <source>
        <dbReference type="SAM" id="SignalP"/>
    </source>
</evidence>
<organism evidence="5 6">
    <name type="scientific">Sphingobium fluviale</name>
    <dbReference type="NCBI Taxonomy" id="2506423"/>
    <lineage>
        <taxon>Bacteria</taxon>
        <taxon>Pseudomonadati</taxon>
        <taxon>Pseudomonadota</taxon>
        <taxon>Alphaproteobacteria</taxon>
        <taxon>Sphingomonadales</taxon>
        <taxon>Sphingomonadaceae</taxon>
        <taxon>Sphingobium</taxon>
    </lineage>
</organism>
<dbReference type="AlphaFoldDB" id="A0A4Q1KHR9"/>
<evidence type="ECO:0000256" key="1">
    <source>
        <dbReference type="ARBA" id="ARBA00022737"/>
    </source>
</evidence>
<name>A0A4Q1KHR9_9SPHN</name>
<dbReference type="InterPro" id="IPR013105">
    <property type="entry name" value="TPR_2"/>
</dbReference>
<keyword evidence="6" id="KW-1185">Reference proteome</keyword>
<sequence length="124" mass="13014">MQKRNLSLGLVVSALALALGTPAYASQETESDTLGSAIMARQYGNAASQIEALSRKGGADAALLINLGNAYAGMGKYDNARAAYRAAMIASPDMELEMADGSVRIVRDIATDGIRRLNTAYASR</sequence>
<keyword evidence="2 3" id="KW-0802">TPR repeat</keyword>
<evidence type="ECO:0000256" key="3">
    <source>
        <dbReference type="PROSITE-ProRule" id="PRU00339"/>
    </source>
</evidence>
<protein>
    <submittedName>
        <fullName evidence="5">Tetratricopeptide repeat protein</fullName>
    </submittedName>
</protein>
<dbReference type="SMART" id="SM00028">
    <property type="entry name" value="TPR"/>
    <property type="match status" value="1"/>
</dbReference>
<dbReference type="Proteomes" id="UP000290958">
    <property type="component" value="Unassembled WGS sequence"/>
</dbReference>
<dbReference type="InterPro" id="IPR011990">
    <property type="entry name" value="TPR-like_helical_dom_sf"/>
</dbReference>
<gene>
    <name evidence="5" type="ORF">EQG66_08785</name>
</gene>
<keyword evidence="4" id="KW-0732">Signal</keyword>
<evidence type="ECO:0000313" key="5">
    <source>
        <dbReference type="EMBL" id="RXR28800.1"/>
    </source>
</evidence>
<proteinExistence type="predicted"/>
<dbReference type="InterPro" id="IPR019734">
    <property type="entry name" value="TPR_rpt"/>
</dbReference>
<feature type="signal peptide" evidence="4">
    <location>
        <begin position="1"/>
        <end position="25"/>
    </location>
</feature>
<keyword evidence="1" id="KW-0677">Repeat</keyword>
<accession>A0A4Q1KHR9</accession>
<evidence type="ECO:0000313" key="6">
    <source>
        <dbReference type="Proteomes" id="UP000290958"/>
    </source>
</evidence>
<dbReference type="OrthoDB" id="92543at2"/>
<dbReference type="RefSeq" id="WP_129404218.1">
    <property type="nucleotide sequence ID" value="NZ_SBKP01000007.1"/>
</dbReference>
<evidence type="ECO:0000256" key="2">
    <source>
        <dbReference type="ARBA" id="ARBA00022803"/>
    </source>
</evidence>
<dbReference type="EMBL" id="SBKP01000007">
    <property type="protein sequence ID" value="RXR28800.1"/>
    <property type="molecule type" value="Genomic_DNA"/>
</dbReference>
<dbReference type="PROSITE" id="PS50005">
    <property type="entry name" value="TPR"/>
    <property type="match status" value="1"/>
</dbReference>
<dbReference type="Pfam" id="PF07719">
    <property type="entry name" value="TPR_2"/>
    <property type="match status" value="1"/>
</dbReference>